<dbReference type="PANTHER" id="PTHR47843">
    <property type="entry name" value="BTB DOMAIN-CONTAINING PROTEIN-RELATED"/>
    <property type="match status" value="1"/>
</dbReference>
<organism evidence="2 3">
    <name type="scientific">Knufia fluminis</name>
    <dbReference type="NCBI Taxonomy" id="191047"/>
    <lineage>
        <taxon>Eukaryota</taxon>
        <taxon>Fungi</taxon>
        <taxon>Dikarya</taxon>
        <taxon>Ascomycota</taxon>
        <taxon>Pezizomycotina</taxon>
        <taxon>Eurotiomycetes</taxon>
        <taxon>Chaetothyriomycetidae</taxon>
        <taxon>Chaetothyriales</taxon>
        <taxon>Trichomeriaceae</taxon>
        <taxon>Knufia</taxon>
    </lineage>
</organism>
<dbReference type="EMBL" id="JAKLMC020000001">
    <property type="protein sequence ID" value="KAK5958905.1"/>
    <property type="molecule type" value="Genomic_DNA"/>
</dbReference>
<reference evidence="2 3" key="1">
    <citation type="submission" date="2022-12" db="EMBL/GenBank/DDBJ databases">
        <title>Genomic features and morphological characterization of a novel Knufia sp. strain isolated from spacecraft assembly facility.</title>
        <authorList>
            <person name="Teixeira M."/>
            <person name="Chander A.M."/>
            <person name="Stajich J.E."/>
            <person name="Venkateswaran K."/>
        </authorList>
    </citation>
    <scope>NUCLEOTIDE SEQUENCE [LARGE SCALE GENOMIC DNA]</scope>
    <source>
        <strain evidence="2 3">FJI-L2-BK-P2</strain>
    </source>
</reference>
<dbReference type="SUPFAM" id="SSF54695">
    <property type="entry name" value="POZ domain"/>
    <property type="match status" value="1"/>
</dbReference>
<accession>A0AAN8EY75</accession>
<name>A0AAN8EY75_9EURO</name>
<dbReference type="InterPro" id="IPR000210">
    <property type="entry name" value="BTB/POZ_dom"/>
</dbReference>
<dbReference type="Gene3D" id="3.30.710.10">
    <property type="entry name" value="Potassium Channel Kv1.1, Chain A"/>
    <property type="match status" value="1"/>
</dbReference>
<evidence type="ECO:0000313" key="2">
    <source>
        <dbReference type="EMBL" id="KAK5958905.1"/>
    </source>
</evidence>
<dbReference type="PROSITE" id="PS50097">
    <property type="entry name" value="BTB"/>
    <property type="match status" value="1"/>
</dbReference>
<dbReference type="AlphaFoldDB" id="A0AAN8EY75"/>
<dbReference type="Proteomes" id="UP001316803">
    <property type="component" value="Unassembled WGS sequence"/>
</dbReference>
<proteinExistence type="predicted"/>
<keyword evidence="3" id="KW-1185">Reference proteome</keyword>
<sequence>MASSEIQSDVYEFSNVFDFLNTTNFSDFEVVCGDFTFKVHRIIICQRCKYFKNLNGVNWMETKDAKATFTDEEPAIIARLLIFLYRGTYPEQDIARSGIKQFETIDDPYRFPGKLELLHAKMYALASMLDLRELFDAARIPFKRTYQHDAYIIRDEWADLVQYVYTSTSDSTADSHLRRIMLKGMQLAICYDTTRVRPDNLRRAIHAAPDFGFDIAMTCIGGESYTCNNCGRDQKLLFD</sequence>
<dbReference type="Pfam" id="PF00651">
    <property type="entry name" value="BTB"/>
    <property type="match status" value="1"/>
</dbReference>
<dbReference type="CDD" id="cd18186">
    <property type="entry name" value="BTB_POZ_ZBTB_KLHL-like"/>
    <property type="match status" value="1"/>
</dbReference>
<comment type="caution">
    <text evidence="2">The sequence shown here is derived from an EMBL/GenBank/DDBJ whole genome shotgun (WGS) entry which is preliminary data.</text>
</comment>
<feature type="domain" description="BTB" evidence="1">
    <location>
        <begin position="26"/>
        <end position="93"/>
    </location>
</feature>
<protein>
    <recommendedName>
        <fullName evidence="1">BTB domain-containing protein</fullName>
    </recommendedName>
</protein>
<gene>
    <name evidence="2" type="ORF">OHC33_000750</name>
</gene>
<dbReference type="PANTHER" id="PTHR47843:SF5">
    <property type="entry name" value="BTB_POZ DOMAIN PROTEIN"/>
    <property type="match status" value="1"/>
</dbReference>
<evidence type="ECO:0000313" key="3">
    <source>
        <dbReference type="Proteomes" id="UP001316803"/>
    </source>
</evidence>
<evidence type="ECO:0000259" key="1">
    <source>
        <dbReference type="PROSITE" id="PS50097"/>
    </source>
</evidence>
<dbReference type="InterPro" id="IPR011333">
    <property type="entry name" value="SKP1/BTB/POZ_sf"/>
</dbReference>